<sequence>LRLLVLNARSIANKTSDLEYLLLARSPHVVLLTETWLNKDVPDNCIIPPGYQMFRWDRDSRGGGVAIIVKNSVSAVLVHCNLNETVWCRITFANNVYLVGVVYRPPVTQPEFLDKLNLFLCAHVKSTTRLILTGDFNLPHIDWEALSPGHVETSSAEILLEILISHNLRQIVNEETRVTPESRSLLDLLFISQRVGDYTISVEEGISDHKMIAMDILHSIGNRKRPFVPIPIKDYVQADDTSVIDFLECSFSQFQLACDCESVEELWQRFKGVINHCVNRFIPTRFKKTKQQNPWINRKIIHMKRKINRLRKRKDSKDQISQVRRNLKTALNESRQQFFNRRLGNFLKTSPEKFWRFFSEKKESIDHVQTATKMVTERKEIADCFNEFFQSVFSKDNGNSYDGEQFNSFPCCMEDFSITREGVFQQLLELDVKKASGPDEIPTAFLQRYAEWVSFYLEAIFQKSLQTHSLPQDWRSAIVIPIFKGGVRAIVNNYRPVSLTSVSCKLLEHNIAKHIIIFLEENQLLYPHQHGFRSNLSTVTQLIETIHDFSLAINDQRQIDVICIDFAKAFDKVSHNKLLFKLRQIGISSTVLEWIEAYLINRRQVVRVDDCMSCSLEVFSGVPQGSVLGPLLFLLYINDIASIVEPDVEMKLFADDCLLYSVVTNVNEQIKINRSLQALNMWCEKWDMEINYTKSTFTHITKKKSALCFRYNIGNNFLNNVNSFKYLGVTITHDLNWRKHVENVCSKASKKLYFLRKKLHNATKNVKLIAYKTFVRSVLEYASAVWSPHQKVLKSKLERIQRLAVRFVCAKYKWTDSVTSMLDSCDLELLETRRQKHRLILLFQLIHGQIKINKDSYVKLPCKRSDRLNHNLAIEPFNARVDVFRYSFFPDVIESWNTLPSYIVDRENIREFESLLDVYYCCERC</sequence>
<keyword evidence="2" id="KW-0695">RNA-directed DNA polymerase</keyword>
<keyword evidence="2" id="KW-0548">Nucleotidyltransferase</keyword>
<dbReference type="GO" id="GO:0003964">
    <property type="term" value="F:RNA-directed DNA polymerase activity"/>
    <property type="evidence" value="ECO:0007669"/>
    <property type="project" value="UniProtKB-KW"/>
</dbReference>
<dbReference type="PANTHER" id="PTHR33395:SF22">
    <property type="entry name" value="REVERSE TRANSCRIPTASE DOMAIN-CONTAINING PROTEIN"/>
    <property type="match status" value="1"/>
</dbReference>
<organism evidence="2">
    <name type="scientific">Ixodes ricinus</name>
    <name type="common">Common tick</name>
    <name type="synonym">Acarus ricinus</name>
    <dbReference type="NCBI Taxonomy" id="34613"/>
    <lineage>
        <taxon>Eukaryota</taxon>
        <taxon>Metazoa</taxon>
        <taxon>Ecdysozoa</taxon>
        <taxon>Arthropoda</taxon>
        <taxon>Chelicerata</taxon>
        <taxon>Arachnida</taxon>
        <taxon>Acari</taxon>
        <taxon>Parasitiformes</taxon>
        <taxon>Ixodida</taxon>
        <taxon>Ixodoidea</taxon>
        <taxon>Ixodidae</taxon>
        <taxon>Ixodinae</taxon>
        <taxon>Ixodes</taxon>
    </lineage>
</organism>
<dbReference type="GO" id="GO:0061343">
    <property type="term" value="P:cell adhesion involved in heart morphogenesis"/>
    <property type="evidence" value="ECO:0007669"/>
    <property type="project" value="TreeGrafter"/>
</dbReference>
<accession>A0A147BPB7</accession>
<dbReference type="GO" id="GO:0007508">
    <property type="term" value="P:larval heart development"/>
    <property type="evidence" value="ECO:0007669"/>
    <property type="project" value="TreeGrafter"/>
</dbReference>
<dbReference type="EMBL" id="GEGO01002794">
    <property type="protein sequence ID" value="JAR92610.1"/>
    <property type="molecule type" value="Transcribed_RNA"/>
</dbReference>
<evidence type="ECO:0000313" key="2">
    <source>
        <dbReference type="EMBL" id="JAR92610.1"/>
    </source>
</evidence>
<dbReference type="Gene3D" id="3.60.10.10">
    <property type="entry name" value="Endonuclease/exonuclease/phosphatase"/>
    <property type="match status" value="1"/>
</dbReference>
<dbReference type="InterPro" id="IPR043502">
    <property type="entry name" value="DNA/RNA_pol_sf"/>
</dbReference>
<dbReference type="Pfam" id="PF00078">
    <property type="entry name" value="RVT_1"/>
    <property type="match status" value="1"/>
</dbReference>
<protein>
    <submittedName>
        <fullName evidence="2">Putative rna-directed dna polymerase from mobile element jockey-like protein</fullName>
    </submittedName>
</protein>
<keyword evidence="2" id="KW-0808">Transferase</keyword>
<dbReference type="InterPro" id="IPR005135">
    <property type="entry name" value="Endo/exonuclease/phosphatase"/>
</dbReference>
<dbReference type="SUPFAM" id="SSF56672">
    <property type="entry name" value="DNA/RNA polymerases"/>
    <property type="match status" value="1"/>
</dbReference>
<reference evidence="2" key="1">
    <citation type="journal article" date="2018" name="PLoS Negl. Trop. Dis.">
        <title>Sialome diversity of ticks revealed by RNAseq of single tick salivary glands.</title>
        <authorList>
            <person name="Perner J."/>
            <person name="Kropackova S."/>
            <person name="Kopacek P."/>
            <person name="Ribeiro J.M."/>
        </authorList>
    </citation>
    <scope>NUCLEOTIDE SEQUENCE</scope>
    <source>
        <strain evidence="2">Siblings of single egg batch collected in Ceske Budejovice</strain>
        <tissue evidence="2">Salivary glands</tissue>
    </source>
</reference>
<evidence type="ECO:0000259" key="1">
    <source>
        <dbReference type="PROSITE" id="PS50878"/>
    </source>
</evidence>
<dbReference type="PANTHER" id="PTHR33395">
    <property type="entry name" value="TRANSCRIPTASE, PUTATIVE-RELATED-RELATED"/>
    <property type="match status" value="1"/>
</dbReference>
<dbReference type="PROSITE" id="PS50878">
    <property type="entry name" value="RT_POL"/>
    <property type="match status" value="1"/>
</dbReference>
<dbReference type="InterPro" id="IPR000477">
    <property type="entry name" value="RT_dom"/>
</dbReference>
<feature type="domain" description="Reverse transcriptase" evidence="1">
    <location>
        <begin position="463"/>
        <end position="731"/>
    </location>
</feature>
<feature type="non-terminal residue" evidence="2">
    <location>
        <position position="1"/>
    </location>
</feature>
<dbReference type="InterPro" id="IPR036691">
    <property type="entry name" value="Endo/exonu/phosph_ase_sf"/>
</dbReference>
<dbReference type="CDD" id="cd01650">
    <property type="entry name" value="RT_nLTR_like"/>
    <property type="match status" value="1"/>
</dbReference>
<proteinExistence type="predicted"/>
<dbReference type="GO" id="GO:0031012">
    <property type="term" value="C:extracellular matrix"/>
    <property type="evidence" value="ECO:0007669"/>
    <property type="project" value="TreeGrafter"/>
</dbReference>
<dbReference type="SUPFAM" id="SSF56219">
    <property type="entry name" value="DNase I-like"/>
    <property type="match status" value="1"/>
</dbReference>
<dbReference type="AlphaFoldDB" id="A0A147BPB7"/>
<dbReference type="Pfam" id="PF14529">
    <property type="entry name" value="Exo_endo_phos_2"/>
    <property type="match status" value="1"/>
</dbReference>
<name>A0A147BPB7_IXORI</name>